<dbReference type="AlphaFoldDB" id="A6KUI8"/>
<dbReference type="Proteomes" id="UP000234681">
    <property type="component" value="Unassembled WGS sequence"/>
</dbReference>
<sequence length="95" mass="10586">METLTKMLAVLAFCLFACLFLRVSLYIPGWPATSYVDQIGLELIQILLPLPPECAIKRVNHYSAFLFWHKYEISHVGSHVCNAVLGGCKALGCET</sequence>
<dbReference type="EMBL" id="CH474184">
    <property type="protein sequence ID" value="EDL82855.1"/>
    <property type="molecule type" value="Genomic_DNA"/>
</dbReference>
<gene>
    <name evidence="1" type="ORF">rCG_63058</name>
</gene>
<proteinExistence type="predicted"/>
<evidence type="ECO:0000313" key="2">
    <source>
        <dbReference type="Proteomes" id="UP000234681"/>
    </source>
</evidence>
<reference evidence="2" key="1">
    <citation type="submission" date="2005-06" db="EMBL/GenBank/DDBJ databases">
        <authorList>
            <person name="Mural R.J."/>
            <person name="Li P.W."/>
            <person name="Adams M.D."/>
            <person name="Amanatides P.G."/>
            <person name="Baden-Tillson H."/>
            <person name="Barnstead M."/>
            <person name="Chin S.H."/>
            <person name="Dew I."/>
            <person name="Evans C.A."/>
            <person name="Ferriera S."/>
            <person name="Flanigan M."/>
            <person name="Fosler C."/>
            <person name="Glodek A."/>
            <person name="Gu Z."/>
            <person name="Holt R.A."/>
            <person name="Jennings D."/>
            <person name="Kraft C.L."/>
            <person name="Lu F."/>
            <person name="Nguyen T."/>
            <person name="Nusskern D.R."/>
            <person name="Pfannkoch C.M."/>
            <person name="Sitter C."/>
            <person name="Sutton G.G."/>
            <person name="Venter J.C."/>
            <person name="Wang Z."/>
            <person name="Woodage T."/>
            <person name="Zheng X.H."/>
            <person name="Zhong F."/>
        </authorList>
    </citation>
    <scope>NUCLEOTIDE SEQUENCE [LARGE SCALE GENOMIC DNA]</scope>
    <source>
        <strain>BN</strain>
        <strain evidence="2">Sprague-Dawley</strain>
    </source>
</reference>
<name>A6KUI8_RAT</name>
<organism evidence="1 2">
    <name type="scientific">Rattus norvegicus</name>
    <name type="common">Rat</name>
    <dbReference type="NCBI Taxonomy" id="10116"/>
    <lineage>
        <taxon>Eukaryota</taxon>
        <taxon>Metazoa</taxon>
        <taxon>Chordata</taxon>
        <taxon>Craniata</taxon>
        <taxon>Vertebrata</taxon>
        <taxon>Euteleostomi</taxon>
        <taxon>Mammalia</taxon>
        <taxon>Eutheria</taxon>
        <taxon>Euarchontoglires</taxon>
        <taxon>Glires</taxon>
        <taxon>Rodentia</taxon>
        <taxon>Myomorpha</taxon>
        <taxon>Muroidea</taxon>
        <taxon>Muridae</taxon>
        <taxon>Murinae</taxon>
        <taxon>Rattus</taxon>
    </lineage>
</organism>
<protein>
    <submittedName>
        <fullName evidence="1">RCG63058</fullName>
    </submittedName>
</protein>
<accession>A6KUI8</accession>
<evidence type="ECO:0000313" key="1">
    <source>
        <dbReference type="EMBL" id="EDL82855.1"/>
    </source>
</evidence>